<gene>
    <name evidence="3" type="ORF">RISK_001690</name>
</gene>
<name>A0A0J1ELT0_RHOIS</name>
<evidence type="ECO:0000256" key="1">
    <source>
        <dbReference type="SAM" id="Phobius"/>
    </source>
</evidence>
<dbReference type="PANTHER" id="PTHR34473:SF2">
    <property type="entry name" value="UPF0699 TRANSMEMBRANE PROTEIN YDBT"/>
    <property type="match status" value="1"/>
</dbReference>
<evidence type="ECO:0000313" key="3">
    <source>
        <dbReference type="EMBL" id="KLU06479.1"/>
    </source>
</evidence>
<dbReference type="PATRIC" id="fig|595434.4.peg.1611"/>
<keyword evidence="1" id="KW-0472">Membrane</keyword>
<dbReference type="AlphaFoldDB" id="A0A0J1ELT0"/>
<keyword evidence="1" id="KW-1133">Transmembrane helix</keyword>
<organism evidence="3 4">
    <name type="scientific">Rhodopirellula islandica</name>
    <dbReference type="NCBI Taxonomy" id="595434"/>
    <lineage>
        <taxon>Bacteria</taxon>
        <taxon>Pseudomonadati</taxon>
        <taxon>Planctomycetota</taxon>
        <taxon>Planctomycetia</taxon>
        <taxon>Pirellulales</taxon>
        <taxon>Pirellulaceae</taxon>
        <taxon>Rhodopirellula</taxon>
    </lineage>
</organism>
<accession>A0A0J1ELT0</accession>
<feature type="domain" description="YdbS-like PH" evidence="2">
    <location>
        <begin position="116"/>
        <end position="192"/>
    </location>
</feature>
<dbReference type="PANTHER" id="PTHR34473">
    <property type="entry name" value="UPF0699 TRANSMEMBRANE PROTEIN YDBS"/>
    <property type="match status" value="1"/>
</dbReference>
<feature type="transmembrane region" description="Helical" evidence="1">
    <location>
        <begin position="87"/>
        <end position="109"/>
    </location>
</feature>
<proteinExistence type="predicted"/>
<evidence type="ECO:0000313" key="4">
    <source>
        <dbReference type="Proteomes" id="UP000036367"/>
    </source>
</evidence>
<dbReference type="STRING" id="595434.RISK_001690"/>
<dbReference type="InterPro" id="IPR005182">
    <property type="entry name" value="YdbS-like_PH"/>
</dbReference>
<dbReference type="EMBL" id="LECT01000015">
    <property type="protein sequence ID" value="KLU06479.1"/>
    <property type="molecule type" value="Genomic_DNA"/>
</dbReference>
<evidence type="ECO:0000259" key="2">
    <source>
        <dbReference type="Pfam" id="PF03703"/>
    </source>
</evidence>
<sequence length="210" mass="23169">MMNTEPAPNENEEAIGEVEPVLIPTADHQPASEPELRSGDERGFQSLPIEALRLDRFVGGIFIAIVVVVCLIGMVFPLFVAEATLEVLGWAAAGCLLLLGAVVYGGWFYPQAAHQCASWRINEHGLEIRRGVWWRHRIVIPHSRMQHSDIEQGPLQRMYSLATLVIHTAGTKDSSIQLENLNFETAEQLRDALTSGRGEMSVASERSVTA</sequence>
<keyword evidence="1" id="KW-0812">Transmembrane</keyword>
<reference evidence="3" key="1">
    <citation type="submission" date="2015-05" db="EMBL/GenBank/DDBJ databases">
        <title>Permanent draft genome of Rhodopirellula islandicus K833.</title>
        <authorList>
            <person name="Kizina J."/>
            <person name="Richter M."/>
            <person name="Glockner F.O."/>
            <person name="Harder J."/>
        </authorList>
    </citation>
    <scope>NUCLEOTIDE SEQUENCE [LARGE SCALE GENOMIC DNA]</scope>
    <source>
        <strain evidence="3">K833</strain>
    </source>
</reference>
<dbReference type="Proteomes" id="UP000036367">
    <property type="component" value="Unassembled WGS sequence"/>
</dbReference>
<comment type="caution">
    <text evidence="3">The sequence shown here is derived from an EMBL/GenBank/DDBJ whole genome shotgun (WGS) entry which is preliminary data.</text>
</comment>
<keyword evidence="4" id="KW-1185">Reference proteome</keyword>
<dbReference type="Pfam" id="PF03703">
    <property type="entry name" value="bPH_2"/>
    <property type="match status" value="1"/>
</dbReference>
<protein>
    <recommendedName>
        <fullName evidence="2">YdbS-like PH domain-containing protein</fullName>
    </recommendedName>
</protein>
<feature type="transmembrane region" description="Helical" evidence="1">
    <location>
        <begin position="57"/>
        <end position="81"/>
    </location>
</feature>